<evidence type="ECO:0000256" key="8">
    <source>
        <dbReference type="HAMAP-Rule" id="MF_01521"/>
    </source>
</evidence>
<evidence type="ECO:0000256" key="2">
    <source>
        <dbReference type="ARBA" id="ARBA00022475"/>
    </source>
</evidence>
<feature type="transmembrane region" description="Helical" evidence="8">
    <location>
        <begin position="136"/>
        <end position="155"/>
    </location>
</feature>
<gene>
    <name evidence="8" type="primary">mntP</name>
    <name evidence="9" type="ORF">QQX04_12940</name>
</gene>
<name>A0ABT8G455_9MICO</name>
<feature type="transmembrane region" description="Helical" evidence="8">
    <location>
        <begin position="111"/>
        <end position="130"/>
    </location>
</feature>
<evidence type="ECO:0000256" key="3">
    <source>
        <dbReference type="ARBA" id="ARBA00022692"/>
    </source>
</evidence>
<evidence type="ECO:0000313" key="9">
    <source>
        <dbReference type="EMBL" id="MDN4473903.1"/>
    </source>
</evidence>
<accession>A0ABT8G455</accession>
<comment type="caution">
    <text evidence="9">The sequence shown here is derived from an EMBL/GenBank/DDBJ whole genome shotgun (WGS) entry which is preliminary data.</text>
</comment>
<evidence type="ECO:0000256" key="5">
    <source>
        <dbReference type="ARBA" id="ARBA00023065"/>
    </source>
</evidence>
<evidence type="ECO:0000256" key="4">
    <source>
        <dbReference type="ARBA" id="ARBA00022989"/>
    </source>
</evidence>
<feature type="transmembrane region" description="Helical" evidence="8">
    <location>
        <begin position="35"/>
        <end position="58"/>
    </location>
</feature>
<reference evidence="9" key="1">
    <citation type="submission" date="2023-06" db="EMBL/GenBank/DDBJ databases">
        <title>SYSU T00b26.</title>
        <authorList>
            <person name="Gao L."/>
            <person name="Fang B.-Z."/>
            <person name="Li W.-J."/>
        </authorList>
    </citation>
    <scope>NUCLEOTIDE SEQUENCE</scope>
    <source>
        <strain evidence="9">SYSU T00b26</strain>
    </source>
</reference>
<dbReference type="InterPro" id="IPR003810">
    <property type="entry name" value="Mntp/YtaF"/>
</dbReference>
<evidence type="ECO:0000313" key="10">
    <source>
        <dbReference type="Proteomes" id="UP001172738"/>
    </source>
</evidence>
<dbReference type="RefSeq" id="WP_301129867.1">
    <property type="nucleotide sequence ID" value="NZ_JAUHPV010000008.1"/>
</dbReference>
<dbReference type="PANTHER" id="PTHR35529:SF1">
    <property type="entry name" value="MANGANESE EFFLUX PUMP MNTP-RELATED"/>
    <property type="match status" value="1"/>
</dbReference>
<keyword evidence="1 8" id="KW-0813">Transport</keyword>
<keyword evidence="3 8" id="KW-0812">Transmembrane</keyword>
<keyword evidence="4 8" id="KW-1133">Transmembrane helix</keyword>
<sequence>MSILTLLLTALGVSADAFAVSVGKGLHLRRLVWKPALQLAFTFGLFQALMPVIGWLLASTFAAQMEAFDHWIAFGLLAAIGAKMLWEARTADADDADDVPDHEIRVPLKELVVLGIATSIDALAVGISFAFLDVDIVLAVVVIGVVTFVASLAGYRVGHHAGKHLRSWAEIAGGLVLIGIGVKILVDHLMAG</sequence>
<keyword evidence="2 8" id="KW-1003">Cell membrane</keyword>
<comment type="function">
    <text evidence="8">Probably functions as a manganese efflux pump.</text>
</comment>
<protein>
    <recommendedName>
        <fullName evidence="8">Putative manganese efflux pump MntP</fullName>
    </recommendedName>
</protein>
<dbReference type="HAMAP" id="MF_01521">
    <property type="entry name" value="MntP_pump"/>
    <property type="match status" value="1"/>
</dbReference>
<keyword evidence="5 8" id="KW-0406">Ion transport</keyword>
<comment type="similarity">
    <text evidence="8">Belongs to the MntP (TC 9.B.29) family.</text>
</comment>
<keyword evidence="7 8" id="KW-0464">Manganese</keyword>
<feature type="transmembrane region" description="Helical" evidence="8">
    <location>
        <begin position="167"/>
        <end position="186"/>
    </location>
</feature>
<dbReference type="Proteomes" id="UP001172738">
    <property type="component" value="Unassembled WGS sequence"/>
</dbReference>
<comment type="caution">
    <text evidence="8">Lacks conserved residue(s) required for the propagation of feature annotation.</text>
</comment>
<evidence type="ECO:0000256" key="6">
    <source>
        <dbReference type="ARBA" id="ARBA00023136"/>
    </source>
</evidence>
<comment type="subcellular location">
    <subcellularLocation>
        <location evidence="8">Cell membrane</location>
        <topology evidence="8">Multi-pass membrane protein</topology>
    </subcellularLocation>
</comment>
<dbReference type="PANTHER" id="PTHR35529">
    <property type="entry name" value="MANGANESE EFFLUX PUMP MNTP-RELATED"/>
    <property type="match status" value="1"/>
</dbReference>
<proteinExistence type="inferred from homology"/>
<dbReference type="InterPro" id="IPR022929">
    <property type="entry name" value="Put_MntP"/>
</dbReference>
<dbReference type="EMBL" id="JAUHPV010000008">
    <property type="protein sequence ID" value="MDN4473903.1"/>
    <property type="molecule type" value="Genomic_DNA"/>
</dbReference>
<dbReference type="Pfam" id="PF02659">
    <property type="entry name" value="Mntp"/>
    <property type="match status" value="1"/>
</dbReference>
<evidence type="ECO:0000256" key="7">
    <source>
        <dbReference type="ARBA" id="ARBA00023211"/>
    </source>
</evidence>
<keyword evidence="10" id="KW-1185">Reference proteome</keyword>
<evidence type="ECO:0000256" key="1">
    <source>
        <dbReference type="ARBA" id="ARBA00022448"/>
    </source>
</evidence>
<keyword evidence="6 8" id="KW-0472">Membrane</keyword>
<organism evidence="9 10">
    <name type="scientific">Demequina zhanjiangensis</name>
    <dbReference type="NCBI Taxonomy" id="3051659"/>
    <lineage>
        <taxon>Bacteria</taxon>
        <taxon>Bacillati</taxon>
        <taxon>Actinomycetota</taxon>
        <taxon>Actinomycetes</taxon>
        <taxon>Micrococcales</taxon>
        <taxon>Demequinaceae</taxon>
        <taxon>Demequina</taxon>
    </lineage>
</organism>